<keyword evidence="2" id="KW-0808">Transferase</keyword>
<evidence type="ECO:0000313" key="3">
    <source>
        <dbReference type="EMBL" id="SCC81967.1"/>
    </source>
</evidence>
<keyword evidence="5" id="KW-1185">Reference proteome</keyword>
<name>A0A0P8A8B2_9HYPH</name>
<dbReference type="Proteomes" id="UP000050497">
    <property type="component" value="Unassembled WGS sequence"/>
</dbReference>
<dbReference type="EMBL" id="FMBM01000002">
    <property type="protein sequence ID" value="SCC81967.1"/>
    <property type="molecule type" value="Genomic_DNA"/>
</dbReference>
<protein>
    <submittedName>
        <fullName evidence="2 3">Methyltransferase domain</fullName>
    </submittedName>
</protein>
<evidence type="ECO:0000259" key="1">
    <source>
        <dbReference type="Pfam" id="PF13649"/>
    </source>
</evidence>
<gene>
    <name evidence="3" type="ORF">GA0071312_2941</name>
    <name evidence="2" type="ORF">HLUCCO17_07020</name>
</gene>
<dbReference type="GO" id="GO:0008168">
    <property type="term" value="F:methyltransferase activity"/>
    <property type="evidence" value="ECO:0007669"/>
    <property type="project" value="UniProtKB-KW"/>
</dbReference>
<proteinExistence type="predicted"/>
<dbReference type="Gene3D" id="3.40.50.150">
    <property type="entry name" value="Vaccinia Virus protein VP39"/>
    <property type="match status" value="1"/>
</dbReference>
<reference evidence="2 4" key="1">
    <citation type="submission" date="2015-09" db="EMBL/GenBank/DDBJ databases">
        <title>Identification and resolution of microdiversity through metagenomic sequencing of parallel consortia.</title>
        <authorList>
            <person name="Nelson W.C."/>
            <person name="Romine M.F."/>
            <person name="Lindemann S.R."/>
        </authorList>
    </citation>
    <scope>NUCLEOTIDE SEQUENCE [LARGE SCALE GENOMIC DNA]</scope>
    <source>
        <strain evidence="2">HL-109</strain>
    </source>
</reference>
<keyword evidence="2" id="KW-0489">Methyltransferase</keyword>
<accession>A0A0P8A8B2</accession>
<evidence type="ECO:0000313" key="2">
    <source>
        <dbReference type="EMBL" id="KPQ11383.1"/>
    </source>
</evidence>
<dbReference type="RefSeq" id="WP_074445551.1">
    <property type="nucleotide sequence ID" value="NZ_FMBM01000002.1"/>
</dbReference>
<dbReference type="SUPFAM" id="SSF53335">
    <property type="entry name" value="S-adenosyl-L-methionine-dependent methyltransferases"/>
    <property type="match status" value="1"/>
</dbReference>
<dbReference type="OrthoDB" id="9765084at2"/>
<dbReference type="STRING" id="1653334.GA0071312_2941"/>
<reference evidence="3 5" key="2">
    <citation type="submission" date="2016-08" db="EMBL/GenBank/DDBJ databases">
        <authorList>
            <person name="Varghese N."/>
            <person name="Submissions Spin"/>
        </authorList>
    </citation>
    <scope>NUCLEOTIDE SEQUENCE [LARGE SCALE GENOMIC DNA]</scope>
    <source>
        <strain evidence="3 5">HL-109</strain>
    </source>
</reference>
<dbReference type="Pfam" id="PF13649">
    <property type="entry name" value="Methyltransf_25"/>
    <property type="match status" value="1"/>
</dbReference>
<dbReference type="PANTHER" id="PTHR43591:SF24">
    <property type="entry name" value="2-METHOXY-6-POLYPRENYL-1,4-BENZOQUINOL METHYLASE, MITOCHONDRIAL"/>
    <property type="match status" value="1"/>
</dbReference>
<evidence type="ECO:0000313" key="4">
    <source>
        <dbReference type="Proteomes" id="UP000050497"/>
    </source>
</evidence>
<feature type="domain" description="Methyltransferase" evidence="1">
    <location>
        <begin position="42"/>
        <end position="136"/>
    </location>
</feature>
<dbReference type="PATRIC" id="fig|1653334.4.peg.2480"/>
<dbReference type="Proteomes" id="UP000182800">
    <property type="component" value="Unassembled WGS sequence"/>
</dbReference>
<dbReference type="CDD" id="cd02440">
    <property type="entry name" value="AdoMet_MTases"/>
    <property type="match status" value="1"/>
</dbReference>
<dbReference type="InterPro" id="IPR041698">
    <property type="entry name" value="Methyltransf_25"/>
</dbReference>
<evidence type="ECO:0000313" key="5">
    <source>
        <dbReference type="Proteomes" id="UP000182800"/>
    </source>
</evidence>
<dbReference type="AlphaFoldDB" id="A0A0P8A8B2"/>
<dbReference type="InterPro" id="IPR029063">
    <property type="entry name" value="SAM-dependent_MTases_sf"/>
</dbReference>
<sequence>MDELALLTDLHAGNTRQGPGGDDETRFAIALAGLVAQTGLRIADIGCGTGASALILAQDLDADVTAVDALPGFLAALEGRAARAGLSGRITTLAASMDDLPFAADSLDAIWSEGAIYNMGFENGIRAWRRFLKPGGVLAVSELTWFTADRPAEIEAYWSREYPEVGRAGAKIALLEKHGYTPIGYHALPEACWRENYFRPLAQGFEAFLDRHGADAGAQDVIRAQREEIALHDRYARYFGYGFYIARKTAA</sequence>
<dbReference type="PANTHER" id="PTHR43591">
    <property type="entry name" value="METHYLTRANSFERASE"/>
    <property type="match status" value="1"/>
</dbReference>
<comment type="caution">
    <text evidence="2">The sequence shown here is derived from an EMBL/GenBank/DDBJ whole genome shotgun (WGS) entry which is preliminary data.</text>
</comment>
<dbReference type="GO" id="GO:0032259">
    <property type="term" value="P:methylation"/>
    <property type="evidence" value="ECO:0007669"/>
    <property type="project" value="UniProtKB-KW"/>
</dbReference>
<dbReference type="EMBL" id="LJSX01000008">
    <property type="protein sequence ID" value="KPQ11383.1"/>
    <property type="molecule type" value="Genomic_DNA"/>
</dbReference>
<organism evidence="2 4">
    <name type="scientific">Saliniramus fredricksonii</name>
    <dbReference type="NCBI Taxonomy" id="1653334"/>
    <lineage>
        <taxon>Bacteria</taxon>
        <taxon>Pseudomonadati</taxon>
        <taxon>Pseudomonadota</taxon>
        <taxon>Alphaproteobacteria</taxon>
        <taxon>Hyphomicrobiales</taxon>
        <taxon>Salinarimonadaceae</taxon>
        <taxon>Saliniramus</taxon>
    </lineage>
</organism>